<dbReference type="Gene3D" id="1.10.510.10">
    <property type="entry name" value="Transferase(Phosphotransferase) domain 1"/>
    <property type="match status" value="1"/>
</dbReference>
<dbReference type="InterPro" id="IPR045379">
    <property type="entry name" value="Crinkler_N"/>
</dbReference>
<proteinExistence type="predicted"/>
<dbReference type="SUPFAM" id="SSF53098">
    <property type="entry name" value="Ribonuclease H-like"/>
    <property type="match status" value="1"/>
</dbReference>
<dbReference type="SUPFAM" id="SSF56112">
    <property type="entry name" value="Protein kinase-like (PK-like)"/>
    <property type="match status" value="1"/>
</dbReference>
<feature type="domain" description="Crinkler effector protein N-terminal" evidence="4">
    <location>
        <begin position="6"/>
        <end position="115"/>
    </location>
</feature>
<dbReference type="Proteomes" id="UP000308199">
    <property type="component" value="Unassembled WGS sequence"/>
</dbReference>
<dbReference type="InterPro" id="IPR011009">
    <property type="entry name" value="Kinase-like_dom_sf"/>
</dbReference>
<evidence type="ECO:0000259" key="4">
    <source>
        <dbReference type="Pfam" id="PF20147"/>
    </source>
</evidence>
<dbReference type="GO" id="GO:0005576">
    <property type="term" value="C:extracellular region"/>
    <property type="evidence" value="ECO:0007669"/>
    <property type="project" value="UniProtKB-SubCell"/>
</dbReference>
<dbReference type="PANTHER" id="PTHR46169:SF29">
    <property type="entry name" value="DNA REPLICATION-RELATED ELEMENT FACTOR, ISOFORM A"/>
    <property type="match status" value="1"/>
</dbReference>
<gene>
    <name evidence="5" type="ORF">EW145_g2732</name>
</gene>
<dbReference type="InterPro" id="IPR012337">
    <property type="entry name" value="RNaseH-like_sf"/>
</dbReference>
<dbReference type="GO" id="GO:0005634">
    <property type="term" value="C:nucleus"/>
    <property type="evidence" value="ECO:0007669"/>
    <property type="project" value="TreeGrafter"/>
</dbReference>
<name>A0A4S4LF78_9AGAM</name>
<dbReference type="InterPro" id="IPR052717">
    <property type="entry name" value="Vacuolar_transposase_reg"/>
</dbReference>
<sequence length="864" mass="97212">MSGEILTLLCLLYHNDDEPNINDLFPIEIANTEVVGILKDKIKAENQHAFDHIDASDMCLWNVEIPAENDKVFKENFWTYINDDREHEEEMLPFKELSDIFSKQPEEGTLNIIIKLPSELEEKSESPDMSLSSCPEIFRGPPVTIYNEELAMLADDLGNLDSIEPTEAELIHSHQLLQRSVDFHKDEAARVNEMSHIIGLLSGNKIERDFKLSVNVKADGCIVQNIDEWAIAPLGYIEYKVEPRRGGDPGCLIQYAKHSAKYMKLGYSSCIPCVLFSIMGPCLCIMGAVTVEGDVIVQPFTDYIYLGEGPDYEERVVRVARIFHVTAKAINNLKVYYGNVIPCDRVNCVPCMPFPILEDGTTLPGLRFISKRKSSVAPVFHAKMNRVDVFVKFAHNYCEAAHKLLAGHGLAPKLHWCVRIRGGFWMVVMDYVVGKDARDYFHKKKLSAPALAEVRRAIELLHNDDFVFGDLRRSNIMVVKGGRGGLLVDFDWCGKVGEVRYPAFLNDDVMWAPDVVRVDVRELALRKIDGKKASEGNSQTDILKNAKDMMASEEVTSEASSLSTQTSTGKKRKLANATLTAFLEKPLDEKTSEEYDRKVLRFFIHANVAFNVAEDDYFIALLYALRPMYKPPSRYVLSHTILDAEAARVHLLEMEQLQERKFLTMMADGWEDAAGRSIYGVVAAEVKKDPVVLGLSDLTGQRATAGAVVTVCNENMAKMDLKARQSAALCTDNPTTMIAACRLWVETYTWMIVYACFLHMLNTLIGKIMAFPAMRTVTQKNTRIVSFFNHSHYWGGQLAEIASGFGIRRGLTINTESRWYALILMCLSVQTYQKSLHTLCEQPDAQKPRNGLSAIPTNIIQLVT</sequence>
<dbReference type="GO" id="GO:0006357">
    <property type="term" value="P:regulation of transcription by RNA polymerase II"/>
    <property type="evidence" value="ECO:0007669"/>
    <property type="project" value="TreeGrafter"/>
</dbReference>
<evidence type="ECO:0000313" key="6">
    <source>
        <dbReference type="Proteomes" id="UP000308199"/>
    </source>
</evidence>
<keyword evidence="6" id="KW-1185">Reference proteome</keyword>
<dbReference type="EMBL" id="SGPK01000101">
    <property type="protein sequence ID" value="THH08400.1"/>
    <property type="molecule type" value="Genomic_DNA"/>
</dbReference>
<keyword evidence="3" id="KW-0964">Secreted</keyword>
<dbReference type="AlphaFoldDB" id="A0A4S4LF78"/>
<organism evidence="5 6">
    <name type="scientific">Phellinidium pouzarii</name>
    <dbReference type="NCBI Taxonomy" id="167371"/>
    <lineage>
        <taxon>Eukaryota</taxon>
        <taxon>Fungi</taxon>
        <taxon>Dikarya</taxon>
        <taxon>Basidiomycota</taxon>
        <taxon>Agaricomycotina</taxon>
        <taxon>Agaricomycetes</taxon>
        <taxon>Hymenochaetales</taxon>
        <taxon>Hymenochaetaceae</taxon>
        <taxon>Phellinidium</taxon>
    </lineage>
</organism>
<protein>
    <recommendedName>
        <fullName evidence="4">Crinkler effector protein N-terminal domain-containing protein</fullName>
    </recommendedName>
</protein>
<dbReference type="PANTHER" id="PTHR46169">
    <property type="entry name" value="DNA REPLICATION-RELATED ELEMENT FACTOR, ISOFORM A"/>
    <property type="match status" value="1"/>
</dbReference>
<comment type="caution">
    <text evidence="5">The sequence shown here is derived from an EMBL/GenBank/DDBJ whole genome shotgun (WGS) entry which is preliminary data.</text>
</comment>
<dbReference type="Pfam" id="PF20147">
    <property type="entry name" value="Crinkler"/>
    <property type="match status" value="1"/>
</dbReference>
<evidence type="ECO:0000256" key="1">
    <source>
        <dbReference type="ARBA" id="ARBA00004340"/>
    </source>
</evidence>
<dbReference type="GO" id="GO:0043657">
    <property type="term" value="C:host cell"/>
    <property type="evidence" value="ECO:0007669"/>
    <property type="project" value="UniProtKB-SubCell"/>
</dbReference>
<reference evidence="5 6" key="1">
    <citation type="submission" date="2019-02" db="EMBL/GenBank/DDBJ databases">
        <title>Genome sequencing of the rare red list fungi Phellinidium pouzarii.</title>
        <authorList>
            <person name="Buettner E."/>
            <person name="Kellner H."/>
        </authorList>
    </citation>
    <scope>NUCLEOTIDE SEQUENCE [LARGE SCALE GENOMIC DNA]</scope>
    <source>
        <strain evidence="5 6">DSM 108285</strain>
    </source>
</reference>
<comment type="subcellular location">
    <subcellularLocation>
        <location evidence="1">Host cell</location>
    </subcellularLocation>
    <subcellularLocation>
        <location evidence="2">Secreted</location>
    </subcellularLocation>
</comment>
<evidence type="ECO:0000256" key="2">
    <source>
        <dbReference type="ARBA" id="ARBA00004613"/>
    </source>
</evidence>
<dbReference type="OrthoDB" id="3250441at2759"/>
<evidence type="ECO:0000313" key="5">
    <source>
        <dbReference type="EMBL" id="THH08400.1"/>
    </source>
</evidence>
<evidence type="ECO:0000256" key="3">
    <source>
        <dbReference type="ARBA" id="ARBA00022525"/>
    </source>
</evidence>
<accession>A0A4S4LF78</accession>
<dbReference type="Gene3D" id="3.30.200.20">
    <property type="entry name" value="Phosphorylase Kinase, domain 1"/>
    <property type="match status" value="1"/>
</dbReference>